<accession>A0A6S6SRY4</accession>
<evidence type="ECO:0000259" key="2">
    <source>
        <dbReference type="Pfam" id="PF14317"/>
    </source>
</evidence>
<reference evidence="3" key="1">
    <citation type="submission" date="2020-01" db="EMBL/GenBank/DDBJ databases">
        <authorList>
            <person name="Meier V. D."/>
            <person name="Meier V D."/>
        </authorList>
    </citation>
    <scope>NUCLEOTIDE SEQUENCE</scope>
    <source>
        <strain evidence="3">HLG_WM_MAG_05</strain>
    </source>
</reference>
<feature type="domain" description="YcxB-like C-terminal" evidence="2">
    <location>
        <begin position="99"/>
        <end position="154"/>
    </location>
</feature>
<proteinExistence type="predicted"/>
<dbReference type="AlphaFoldDB" id="A0A6S6SRY4"/>
<keyword evidence="1" id="KW-0472">Membrane</keyword>
<sequence length="163" mass="19301">MKIKYKLSQEEYLEAITLHQKMGFRKLMIAIYIMVACIVVIITTNYADTREIIRNFAVLFFAISFYLLLTKMLGTYQSKKLYEKSETLSKETTLRVSAKGIRVANNDKPILWDTFSKYKENDRYVILYVSINNFKIIPKSSMNEIEQKEFIEFIEKYINMRAV</sequence>
<dbReference type="InterPro" id="IPR025588">
    <property type="entry name" value="YcxB-like_C"/>
</dbReference>
<protein>
    <recommendedName>
        <fullName evidence="2">YcxB-like C-terminal domain-containing protein</fullName>
    </recommendedName>
</protein>
<dbReference type="EMBL" id="CACVAU010000038">
    <property type="protein sequence ID" value="CAA6811299.1"/>
    <property type="molecule type" value="Genomic_DNA"/>
</dbReference>
<dbReference type="Pfam" id="PF14317">
    <property type="entry name" value="YcxB"/>
    <property type="match status" value="1"/>
</dbReference>
<name>A0A6S6SRY4_9BACT</name>
<keyword evidence="1" id="KW-1133">Transmembrane helix</keyword>
<evidence type="ECO:0000313" key="3">
    <source>
        <dbReference type="EMBL" id="CAA6811299.1"/>
    </source>
</evidence>
<evidence type="ECO:0000256" key="1">
    <source>
        <dbReference type="SAM" id="Phobius"/>
    </source>
</evidence>
<organism evidence="3">
    <name type="scientific">uncultured Sulfurovum sp</name>
    <dbReference type="NCBI Taxonomy" id="269237"/>
    <lineage>
        <taxon>Bacteria</taxon>
        <taxon>Pseudomonadati</taxon>
        <taxon>Campylobacterota</taxon>
        <taxon>Epsilonproteobacteria</taxon>
        <taxon>Campylobacterales</taxon>
        <taxon>Sulfurovaceae</taxon>
        <taxon>Sulfurovum</taxon>
        <taxon>environmental samples</taxon>
    </lineage>
</organism>
<feature type="transmembrane region" description="Helical" evidence="1">
    <location>
        <begin position="52"/>
        <end position="69"/>
    </location>
</feature>
<keyword evidence="1" id="KW-0812">Transmembrane</keyword>
<feature type="transmembrane region" description="Helical" evidence="1">
    <location>
        <begin position="27"/>
        <end position="46"/>
    </location>
</feature>
<gene>
    <name evidence="3" type="ORF">HELGO_WM4016</name>
</gene>